<organism evidence="1 2">
    <name type="scientific">Amycolatopsis cihanbeyliensis</name>
    <dbReference type="NCBI Taxonomy" id="1128664"/>
    <lineage>
        <taxon>Bacteria</taxon>
        <taxon>Bacillati</taxon>
        <taxon>Actinomycetota</taxon>
        <taxon>Actinomycetes</taxon>
        <taxon>Pseudonocardiales</taxon>
        <taxon>Pseudonocardiaceae</taxon>
        <taxon>Amycolatopsis</taxon>
    </lineage>
</organism>
<proteinExistence type="predicted"/>
<dbReference type="OrthoDB" id="3699245at2"/>
<comment type="caution">
    <text evidence="1">The sequence shown here is derived from an EMBL/GenBank/DDBJ whole genome shotgun (WGS) entry which is preliminary data.</text>
</comment>
<name>A0A542DQR8_AMYCI</name>
<gene>
    <name evidence="1" type="ORF">FB471_5279</name>
</gene>
<dbReference type="AlphaFoldDB" id="A0A542DQR8"/>
<accession>A0A542DQR8</accession>
<dbReference type="RefSeq" id="WP_142000969.1">
    <property type="nucleotide sequence ID" value="NZ_VFML01000001.1"/>
</dbReference>
<dbReference type="Proteomes" id="UP000320876">
    <property type="component" value="Unassembled WGS sequence"/>
</dbReference>
<protein>
    <submittedName>
        <fullName evidence="1">Uncharacterized protein</fullName>
    </submittedName>
</protein>
<reference evidence="1 2" key="1">
    <citation type="submission" date="2019-06" db="EMBL/GenBank/DDBJ databases">
        <title>Sequencing the genomes of 1000 actinobacteria strains.</title>
        <authorList>
            <person name="Klenk H.-P."/>
        </authorList>
    </citation>
    <scope>NUCLEOTIDE SEQUENCE [LARGE SCALE GENOMIC DNA]</scope>
    <source>
        <strain evidence="1 2">DSM 45679</strain>
    </source>
</reference>
<evidence type="ECO:0000313" key="2">
    <source>
        <dbReference type="Proteomes" id="UP000320876"/>
    </source>
</evidence>
<evidence type="ECO:0000313" key="1">
    <source>
        <dbReference type="EMBL" id="TQJ05448.1"/>
    </source>
</evidence>
<keyword evidence="2" id="KW-1185">Reference proteome</keyword>
<sequence length="73" mass="8446">MTRREDAHLRMLDAFQRLQSRAADWLDLVRQDTEQRLGSYETEDVIEDPDYCAALKVYGAITDTQEIARRSAA</sequence>
<dbReference type="EMBL" id="VFML01000001">
    <property type="protein sequence ID" value="TQJ05448.1"/>
    <property type="molecule type" value="Genomic_DNA"/>
</dbReference>